<evidence type="ECO:0000256" key="1">
    <source>
        <dbReference type="SAM" id="MobiDB-lite"/>
    </source>
</evidence>
<organism evidence="2 3">
    <name type="scientific">Mesorhabditis spiculigera</name>
    <dbReference type="NCBI Taxonomy" id="96644"/>
    <lineage>
        <taxon>Eukaryota</taxon>
        <taxon>Metazoa</taxon>
        <taxon>Ecdysozoa</taxon>
        <taxon>Nematoda</taxon>
        <taxon>Chromadorea</taxon>
        <taxon>Rhabditida</taxon>
        <taxon>Rhabditina</taxon>
        <taxon>Rhabditomorpha</taxon>
        <taxon>Rhabditoidea</taxon>
        <taxon>Rhabditidae</taxon>
        <taxon>Mesorhabditinae</taxon>
        <taxon>Mesorhabditis</taxon>
    </lineage>
</organism>
<feature type="non-terminal residue" evidence="2">
    <location>
        <position position="1"/>
    </location>
</feature>
<dbReference type="EMBL" id="CATQJA010001332">
    <property type="protein sequence ID" value="CAJ0566836.1"/>
    <property type="molecule type" value="Genomic_DNA"/>
</dbReference>
<dbReference type="AlphaFoldDB" id="A0AA36CED9"/>
<dbReference type="Proteomes" id="UP001177023">
    <property type="component" value="Unassembled WGS sequence"/>
</dbReference>
<sequence>MSIGEYCIESRQDSYRLRLTILGKIVEWYKHWTGRTSRNRQKLRNANLDTAGVEQPLRAPVRIPSEMNIRVIREPSMSRESLRRLSRMMPAGEESLLQRKKRNSSIGSFTEYGGGAGRHQ</sequence>
<evidence type="ECO:0000313" key="3">
    <source>
        <dbReference type="Proteomes" id="UP001177023"/>
    </source>
</evidence>
<gene>
    <name evidence="2" type="ORF">MSPICULIGERA_LOCUS5420</name>
</gene>
<reference evidence="2" key="1">
    <citation type="submission" date="2023-06" db="EMBL/GenBank/DDBJ databases">
        <authorList>
            <person name="Delattre M."/>
        </authorList>
    </citation>
    <scope>NUCLEOTIDE SEQUENCE</scope>
    <source>
        <strain evidence="2">AF72</strain>
    </source>
</reference>
<comment type="caution">
    <text evidence="2">The sequence shown here is derived from an EMBL/GenBank/DDBJ whole genome shotgun (WGS) entry which is preliminary data.</text>
</comment>
<protein>
    <submittedName>
        <fullName evidence="2">Uncharacterized protein</fullName>
    </submittedName>
</protein>
<accession>A0AA36CED9</accession>
<name>A0AA36CED9_9BILA</name>
<feature type="region of interest" description="Disordered" evidence="1">
    <location>
        <begin position="88"/>
        <end position="120"/>
    </location>
</feature>
<proteinExistence type="predicted"/>
<evidence type="ECO:0000313" key="2">
    <source>
        <dbReference type="EMBL" id="CAJ0566836.1"/>
    </source>
</evidence>
<keyword evidence="3" id="KW-1185">Reference proteome</keyword>